<dbReference type="Pfam" id="PF00595">
    <property type="entry name" value="PDZ"/>
    <property type="match status" value="1"/>
</dbReference>
<dbReference type="PROSITE" id="PS50106">
    <property type="entry name" value="PDZ"/>
    <property type="match status" value="1"/>
</dbReference>
<dbReference type="FunFam" id="2.30.42.10:FF:000035">
    <property type="entry name" value="Glutamate receptor interacting protein 1"/>
    <property type="match status" value="1"/>
</dbReference>
<dbReference type="EMBL" id="JAFBMS010000051">
    <property type="protein sequence ID" value="KAG9339655.1"/>
    <property type="molecule type" value="Genomic_DNA"/>
</dbReference>
<gene>
    <name evidence="6" type="ORF">JZ751_023301</name>
</gene>
<accession>A0A8T2NGX8</accession>
<comment type="caution">
    <text evidence="6">The sequence shown here is derived from an EMBL/GenBank/DDBJ whole genome shotgun (WGS) entry which is preliminary data.</text>
</comment>
<organism evidence="6 7">
    <name type="scientific">Albula glossodonta</name>
    <name type="common">roundjaw bonefish</name>
    <dbReference type="NCBI Taxonomy" id="121402"/>
    <lineage>
        <taxon>Eukaryota</taxon>
        <taxon>Metazoa</taxon>
        <taxon>Chordata</taxon>
        <taxon>Craniata</taxon>
        <taxon>Vertebrata</taxon>
        <taxon>Euteleostomi</taxon>
        <taxon>Actinopterygii</taxon>
        <taxon>Neopterygii</taxon>
        <taxon>Teleostei</taxon>
        <taxon>Albuliformes</taxon>
        <taxon>Albulidae</taxon>
        <taxon>Albula</taxon>
    </lineage>
</organism>
<sequence>MTGSALSLGVEGDRSIPEPVKPEREGPLLRGHTESRTSSRGFERTWESRRIKEEVQEIMSPTPLELLKVTVLKDPESEDFGFSISDGFLENGVYVNMIRPDGPADRAGLRPCDRILQVNHVRTRDFDCCLVVPLITESGDKLELVLSRNPLAQASVEQPQDCEDPSILEPSTSTMDL</sequence>
<evidence type="ECO:0000256" key="2">
    <source>
        <dbReference type="ARBA" id="ARBA00022490"/>
    </source>
</evidence>
<feature type="region of interest" description="Disordered" evidence="4">
    <location>
        <begin position="155"/>
        <end position="177"/>
    </location>
</feature>
<name>A0A8T2NGX8_9TELE</name>
<dbReference type="SUPFAM" id="SSF50156">
    <property type="entry name" value="PDZ domain-like"/>
    <property type="match status" value="1"/>
</dbReference>
<evidence type="ECO:0000256" key="1">
    <source>
        <dbReference type="ARBA" id="ARBA00004496"/>
    </source>
</evidence>
<dbReference type="PANTHER" id="PTHR46227:SF4">
    <property type="entry name" value="GLUTAMATE RECEPTOR-INTERACTING PROTEIN 2"/>
    <property type="match status" value="1"/>
</dbReference>
<protein>
    <recommendedName>
        <fullName evidence="5">PDZ domain-containing protein</fullName>
    </recommendedName>
</protein>
<dbReference type="InterPro" id="IPR001478">
    <property type="entry name" value="PDZ"/>
</dbReference>
<dbReference type="Proteomes" id="UP000824540">
    <property type="component" value="Unassembled WGS sequence"/>
</dbReference>
<dbReference type="OrthoDB" id="8908535at2759"/>
<feature type="region of interest" description="Disordered" evidence="4">
    <location>
        <begin position="1"/>
        <end position="45"/>
    </location>
</feature>
<evidence type="ECO:0000259" key="5">
    <source>
        <dbReference type="PROSITE" id="PS50106"/>
    </source>
</evidence>
<dbReference type="PANTHER" id="PTHR46227">
    <property type="entry name" value="GLUTAMATE RECEPTOR-INTERACTING PROTEIN GRIP"/>
    <property type="match status" value="1"/>
</dbReference>
<reference evidence="6" key="1">
    <citation type="thesis" date="2021" institute="BYU ScholarsArchive" country="Provo, UT, USA">
        <title>Applications of and Algorithms for Genome Assembly and Genomic Analyses with an Emphasis on Marine Teleosts.</title>
        <authorList>
            <person name="Pickett B.D."/>
        </authorList>
    </citation>
    <scope>NUCLEOTIDE SEQUENCE</scope>
    <source>
        <strain evidence="6">HI-2016</strain>
    </source>
</reference>
<dbReference type="CDD" id="cd06685">
    <property type="entry name" value="PDZ7_GRIP1-2-like"/>
    <property type="match status" value="1"/>
</dbReference>
<keyword evidence="2" id="KW-0963">Cytoplasm</keyword>
<evidence type="ECO:0000313" key="6">
    <source>
        <dbReference type="EMBL" id="KAG9339655.1"/>
    </source>
</evidence>
<keyword evidence="3" id="KW-0677">Repeat</keyword>
<comment type="subcellular location">
    <subcellularLocation>
        <location evidence="1">Cytoplasm</location>
    </subcellularLocation>
</comment>
<keyword evidence="7" id="KW-1185">Reference proteome</keyword>
<dbReference type="Gene3D" id="2.30.42.10">
    <property type="match status" value="1"/>
</dbReference>
<evidence type="ECO:0000256" key="4">
    <source>
        <dbReference type="SAM" id="MobiDB-lite"/>
    </source>
</evidence>
<dbReference type="GO" id="GO:0098887">
    <property type="term" value="P:neurotransmitter receptor transport, endosome to postsynaptic membrane"/>
    <property type="evidence" value="ECO:0007669"/>
    <property type="project" value="TreeGrafter"/>
</dbReference>
<dbReference type="GO" id="GO:0005737">
    <property type="term" value="C:cytoplasm"/>
    <property type="evidence" value="ECO:0007669"/>
    <property type="project" value="UniProtKB-SubCell"/>
</dbReference>
<dbReference type="InterPro" id="IPR043545">
    <property type="entry name" value="GRIP1/2"/>
</dbReference>
<feature type="compositionally biased region" description="Basic and acidic residues" evidence="4">
    <location>
        <begin position="11"/>
        <end position="45"/>
    </location>
</feature>
<feature type="domain" description="PDZ" evidence="5">
    <location>
        <begin position="68"/>
        <end position="150"/>
    </location>
</feature>
<dbReference type="InterPro" id="IPR036034">
    <property type="entry name" value="PDZ_sf"/>
</dbReference>
<dbReference type="AlphaFoldDB" id="A0A8T2NGX8"/>
<evidence type="ECO:0000256" key="3">
    <source>
        <dbReference type="ARBA" id="ARBA00022737"/>
    </source>
</evidence>
<evidence type="ECO:0000313" key="7">
    <source>
        <dbReference type="Proteomes" id="UP000824540"/>
    </source>
</evidence>
<proteinExistence type="predicted"/>
<dbReference type="SMART" id="SM00228">
    <property type="entry name" value="PDZ"/>
    <property type="match status" value="1"/>
</dbReference>